<keyword evidence="2" id="KW-0808">Transferase</keyword>
<comment type="caution">
    <text evidence="6">The sequence shown here is derived from an EMBL/GenBank/DDBJ whole genome shotgun (WGS) entry which is preliminary data.</text>
</comment>
<dbReference type="PROSITE" id="PS50405">
    <property type="entry name" value="GST_CTER"/>
    <property type="match status" value="1"/>
</dbReference>
<dbReference type="SFLD" id="SFLDG00358">
    <property type="entry name" value="Main_(cytGST)"/>
    <property type="match status" value="1"/>
</dbReference>
<sequence>MVLKIYAIPMSNSAKRVAVVLYEKKIPHEFINVDMTNQEHKSAAYLDKQPFGQVPYIDDDGFILYESRAICRYLEAKYPNQGPKLAPSFGEGEGEDSIKATALFEQAASIEISNFDPYAGKAFFEGLFKPFFLKQPKDEVKYEEAIKTLSDKLDGYERVLAKQKYLAGNEITMVDLFHLPFGSMLVQGGSDIMTSKGPNVARWWKDVVSRESWQVVKGDIPTGTVTFD</sequence>
<accession>A0ABR1J767</accession>
<dbReference type="EC" id="2.5.1.18" evidence="1"/>
<feature type="domain" description="GST C-terminal" evidence="5">
    <location>
        <begin position="97"/>
        <end position="228"/>
    </location>
</feature>
<evidence type="ECO:0000256" key="2">
    <source>
        <dbReference type="ARBA" id="ARBA00022679"/>
    </source>
</evidence>
<protein>
    <recommendedName>
        <fullName evidence="1">glutathione transferase</fullName>
        <ecNumber evidence="1">2.5.1.18</ecNumber>
    </recommendedName>
</protein>
<dbReference type="InterPro" id="IPR004045">
    <property type="entry name" value="Glutathione_S-Trfase_N"/>
</dbReference>
<dbReference type="SUPFAM" id="SSF52833">
    <property type="entry name" value="Thioredoxin-like"/>
    <property type="match status" value="1"/>
</dbReference>
<dbReference type="InterPro" id="IPR036249">
    <property type="entry name" value="Thioredoxin-like_sf"/>
</dbReference>
<keyword evidence="7" id="KW-1185">Reference proteome</keyword>
<dbReference type="InterPro" id="IPR010987">
    <property type="entry name" value="Glutathione-S-Trfase_C-like"/>
</dbReference>
<evidence type="ECO:0000259" key="4">
    <source>
        <dbReference type="PROSITE" id="PS50404"/>
    </source>
</evidence>
<dbReference type="Gene3D" id="1.20.1050.10">
    <property type="match status" value="1"/>
</dbReference>
<reference evidence="6 7" key="1">
    <citation type="submission" date="2024-01" db="EMBL/GenBank/DDBJ databases">
        <title>A draft genome for the cacao thread blight pathogen Marasmiellus scandens.</title>
        <authorList>
            <person name="Baruah I.K."/>
            <person name="Leung J."/>
            <person name="Bukari Y."/>
            <person name="Amoako-Attah I."/>
            <person name="Meinhardt L.W."/>
            <person name="Bailey B.A."/>
            <person name="Cohen S.P."/>
        </authorList>
    </citation>
    <scope>NUCLEOTIDE SEQUENCE [LARGE SCALE GENOMIC DNA]</scope>
    <source>
        <strain evidence="6 7">GH-19</strain>
    </source>
</reference>
<dbReference type="SFLD" id="SFLDG01154">
    <property type="entry name" value="Main.5:_Phi-like"/>
    <property type="match status" value="1"/>
</dbReference>
<dbReference type="SUPFAM" id="SSF47616">
    <property type="entry name" value="GST C-terminal domain-like"/>
    <property type="match status" value="1"/>
</dbReference>
<evidence type="ECO:0000256" key="3">
    <source>
        <dbReference type="ARBA" id="ARBA00047960"/>
    </source>
</evidence>
<dbReference type="InterPro" id="IPR036282">
    <property type="entry name" value="Glutathione-S-Trfase_C_sf"/>
</dbReference>
<evidence type="ECO:0000313" key="7">
    <source>
        <dbReference type="Proteomes" id="UP001498398"/>
    </source>
</evidence>
<dbReference type="PANTHER" id="PTHR43900:SF3">
    <property type="entry name" value="GLUTATHIONE S-TRANSFERASE RHO"/>
    <property type="match status" value="1"/>
</dbReference>
<dbReference type="Proteomes" id="UP001498398">
    <property type="component" value="Unassembled WGS sequence"/>
</dbReference>
<dbReference type="InterPro" id="IPR004046">
    <property type="entry name" value="GST_C"/>
</dbReference>
<name>A0ABR1J767_9AGAR</name>
<dbReference type="PANTHER" id="PTHR43900">
    <property type="entry name" value="GLUTATHIONE S-TRANSFERASE RHO"/>
    <property type="match status" value="1"/>
</dbReference>
<organism evidence="6 7">
    <name type="scientific">Marasmiellus scandens</name>
    <dbReference type="NCBI Taxonomy" id="2682957"/>
    <lineage>
        <taxon>Eukaryota</taxon>
        <taxon>Fungi</taxon>
        <taxon>Dikarya</taxon>
        <taxon>Basidiomycota</taxon>
        <taxon>Agaricomycotina</taxon>
        <taxon>Agaricomycetes</taxon>
        <taxon>Agaricomycetidae</taxon>
        <taxon>Agaricales</taxon>
        <taxon>Marasmiineae</taxon>
        <taxon>Omphalotaceae</taxon>
        <taxon>Marasmiellus</taxon>
    </lineage>
</organism>
<dbReference type="Pfam" id="PF00043">
    <property type="entry name" value="GST_C"/>
    <property type="match status" value="1"/>
</dbReference>
<evidence type="ECO:0000256" key="1">
    <source>
        <dbReference type="ARBA" id="ARBA00012452"/>
    </source>
</evidence>
<dbReference type="PROSITE" id="PS50404">
    <property type="entry name" value="GST_NTER"/>
    <property type="match status" value="1"/>
</dbReference>
<dbReference type="Pfam" id="PF13417">
    <property type="entry name" value="GST_N_3"/>
    <property type="match status" value="1"/>
</dbReference>
<gene>
    <name evidence="6" type="ORF">VKT23_013783</name>
</gene>
<dbReference type="InterPro" id="IPR040079">
    <property type="entry name" value="Glutathione_S-Trfase"/>
</dbReference>
<dbReference type="EMBL" id="JBANRG010000038">
    <property type="protein sequence ID" value="KAK7448521.1"/>
    <property type="molecule type" value="Genomic_DNA"/>
</dbReference>
<evidence type="ECO:0000313" key="6">
    <source>
        <dbReference type="EMBL" id="KAK7448521.1"/>
    </source>
</evidence>
<dbReference type="SFLD" id="SFLDS00019">
    <property type="entry name" value="Glutathione_Transferase_(cytos"/>
    <property type="match status" value="1"/>
</dbReference>
<comment type="catalytic activity">
    <reaction evidence="3">
        <text>RX + glutathione = an S-substituted glutathione + a halide anion + H(+)</text>
        <dbReference type="Rhea" id="RHEA:16437"/>
        <dbReference type="ChEBI" id="CHEBI:15378"/>
        <dbReference type="ChEBI" id="CHEBI:16042"/>
        <dbReference type="ChEBI" id="CHEBI:17792"/>
        <dbReference type="ChEBI" id="CHEBI:57925"/>
        <dbReference type="ChEBI" id="CHEBI:90779"/>
        <dbReference type="EC" id="2.5.1.18"/>
    </reaction>
</comment>
<feature type="domain" description="GST N-terminal" evidence="4">
    <location>
        <begin position="1"/>
        <end position="82"/>
    </location>
</feature>
<proteinExistence type="predicted"/>
<dbReference type="Gene3D" id="3.40.30.10">
    <property type="entry name" value="Glutaredoxin"/>
    <property type="match status" value="1"/>
</dbReference>
<evidence type="ECO:0000259" key="5">
    <source>
        <dbReference type="PROSITE" id="PS50405"/>
    </source>
</evidence>